<organism evidence="1 2">
    <name type="scientific">Acetobacter senegalensis</name>
    <dbReference type="NCBI Taxonomy" id="446692"/>
    <lineage>
        <taxon>Bacteria</taxon>
        <taxon>Pseudomonadati</taxon>
        <taxon>Pseudomonadota</taxon>
        <taxon>Alphaproteobacteria</taxon>
        <taxon>Acetobacterales</taxon>
        <taxon>Acetobacteraceae</taxon>
        <taxon>Acetobacter</taxon>
    </lineage>
</organism>
<gene>
    <name evidence="1" type="ORF">ASN_1832</name>
</gene>
<evidence type="ECO:0000313" key="1">
    <source>
        <dbReference type="EMBL" id="CEF41163.1"/>
    </source>
</evidence>
<dbReference type="PATRIC" id="fig|446692.3.peg.1881"/>
<protein>
    <submittedName>
        <fullName evidence="1">Uncharacterized protein</fullName>
    </submittedName>
</protein>
<accession>A0A0U5ETW9</accession>
<dbReference type="AlphaFoldDB" id="A0A0U5ETW9"/>
<dbReference type="Proteomes" id="UP000056109">
    <property type="component" value="Chromosome I"/>
</dbReference>
<proteinExistence type="predicted"/>
<sequence>MEQDVFERVFKFCFLSAACAYGAGFRVEISVPVKALAKVWRVVYIRTPYTE</sequence>
<dbReference type="KEGG" id="asz:ASN_1832"/>
<name>A0A0U5ETW9_9PROT</name>
<dbReference type="EMBL" id="LN606600">
    <property type="protein sequence ID" value="CEF41163.1"/>
    <property type="molecule type" value="Genomic_DNA"/>
</dbReference>
<keyword evidence="2" id="KW-1185">Reference proteome</keyword>
<reference evidence="2" key="1">
    <citation type="submission" date="2014-09" db="EMBL/GenBank/DDBJ databases">
        <authorList>
            <person name="Illeghems K.G."/>
        </authorList>
    </citation>
    <scope>NUCLEOTIDE SEQUENCE [LARGE SCALE GENOMIC DNA]</scope>
    <source>
        <strain evidence="2">108B</strain>
    </source>
</reference>
<evidence type="ECO:0000313" key="2">
    <source>
        <dbReference type="Proteomes" id="UP000056109"/>
    </source>
</evidence>